<dbReference type="VEuPathDB" id="FungiDB:C4_03850W_A"/>
<dbReference type="STRING" id="237561.A0A1D8PLY0"/>
<keyword evidence="13" id="KW-1185">Reference proteome</keyword>
<dbReference type="CGD" id="CAL0000189064">
    <property type="gene designation" value="orf19.12507"/>
</dbReference>
<evidence type="ECO:0000256" key="2">
    <source>
        <dbReference type="ARBA" id="ARBA00022448"/>
    </source>
</evidence>
<keyword evidence="3 8" id="KW-0509">mRNA transport</keyword>
<reference evidence="12 13" key="1">
    <citation type="journal article" date="2004" name="Proc. Natl. Acad. Sci. U.S.A.">
        <title>The diploid genome sequence of Candida albicans.</title>
        <authorList>
            <person name="Jones T."/>
            <person name="Federspiel N.A."/>
            <person name="Chibana H."/>
            <person name="Dungan J."/>
            <person name="Kalman S."/>
            <person name="Magee B.B."/>
            <person name="Newport G."/>
            <person name="Thorstenson Y.R."/>
            <person name="Agabian N."/>
            <person name="Magee P.T."/>
            <person name="Davis R.W."/>
            <person name="Scherer S."/>
        </authorList>
    </citation>
    <scope>NUCLEOTIDE SEQUENCE [LARGE SCALE GENOMIC DNA]</scope>
    <source>
        <strain evidence="13">SC5314 / ATCC MYA-2876</strain>
    </source>
</reference>
<keyword evidence="5" id="KW-0811">Translocation</keyword>
<dbReference type="GO" id="GO:0017056">
    <property type="term" value="F:structural constituent of nuclear pore"/>
    <property type="evidence" value="ECO:0000318"/>
    <property type="project" value="GO_Central"/>
</dbReference>
<feature type="compositionally biased region" description="Low complexity" evidence="9">
    <location>
        <begin position="26"/>
        <end position="57"/>
    </location>
</feature>
<dbReference type="GO" id="GO:0003676">
    <property type="term" value="F:nucleic acid binding"/>
    <property type="evidence" value="ECO:0007669"/>
    <property type="project" value="InterPro"/>
</dbReference>
<evidence type="ECO:0000256" key="6">
    <source>
        <dbReference type="ARBA" id="ARBA00023132"/>
    </source>
</evidence>
<dbReference type="eggNOG" id="ENOG502QWFW">
    <property type="taxonomic scope" value="Eukaryota"/>
</dbReference>
<dbReference type="GO" id="GO:0051028">
    <property type="term" value="P:mRNA transport"/>
    <property type="evidence" value="ECO:0007669"/>
    <property type="project" value="UniProtKB-UniRule"/>
</dbReference>
<feature type="compositionally biased region" description="Low complexity" evidence="9">
    <location>
        <begin position="489"/>
        <end position="498"/>
    </location>
</feature>
<protein>
    <submittedName>
        <fullName evidence="12">FG-nucleoporin</fullName>
    </submittedName>
</protein>
<dbReference type="Proteomes" id="UP000000559">
    <property type="component" value="Chromosome 4"/>
</dbReference>
<dbReference type="GO" id="GO:0006999">
    <property type="term" value="P:nuclear pore organization"/>
    <property type="evidence" value="ECO:0000318"/>
    <property type="project" value="GO_Central"/>
</dbReference>
<feature type="compositionally biased region" description="Low complexity" evidence="9">
    <location>
        <begin position="104"/>
        <end position="116"/>
    </location>
</feature>
<organism evidence="12 13">
    <name type="scientific">Candida albicans (strain SC5314 / ATCC MYA-2876)</name>
    <name type="common">Yeast</name>
    <dbReference type="NCBI Taxonomy" id="237561"/>
    <lineage>
        <taxon>Eukaryota</taxon>
        <taxon>Fungi</taxon>
        <taxon>Dikarya</taxon>
        <taxon>Ascomycota</taxon>
        <taxon>Saccharomycotina</taxon>
        <taxon>Pichiomycetes</taxon>
        <taxon>Debaryomycetaceae</taxon>
        <taxon>Candida/Lodderomyces clade</taxon>
        <taxon>Candida</taxon>
    </lineage>
</organism>
<gene>
    <name evidence="12" type="ordered locus">CAALFM_C403850WA</name>
    <name evidence="11" type="ordered locus">orf19.12507</name>
</gene>
<dbReference type="KEGG" id="cal:CAALFM_C403850WA"/>
<evidence type="ECO:0000313" key="13">
    <source>
        <dbReference type="Proteomes" id="UP000000559"/>
    </source>
</evidence>
<dbReference type="PANTHER" id="PTHR21527">
    <property type="entry name" value="NUCLEOPORIN NUP35"/>
    <property type="match status" value="1"/>
</dbReference>
<feature type="compositionally biased region" description="Low complexity" evidence="9">
    <location>
        <begin position="506"/>
        <end position="516"/>
    </location>
</feature>
<dbReference type="SUPFAM" id="SSF54928">
    <property type="entry name" value="RNA-binding domain, RBD"/>
    <property type="match status" value="1"/>
</dbReference>
<sequence length="592" mass="65248">MSTLFGGQQSTQPSLFNTSFNSASIQQQQQQQQQNQQNQQPQQPQQPQQQQTQQIQQQQPQLFNTQQYYQQQQQQQQPLWLQNQKKRTIPNHLVPKKKQSFQLGTTNNNNHNNKLNSKNKNKTGKNRSNNGDLNGGDLIISNDDNDNGQFNLLSFGSNLNRRVTSGSGSGISGSLLDRNTSIASLFDNSIGDLSRIDDSFIGGDNTIDDINDDGNGNNNGDGFGNDLPPKNSMYDLSNINGSGKGTRDKNGINSDSKFESFINKDPKTFDSVFNKFQEFTPILDPNNVNVNTNGFGGTSGVDEKPNTTNNNDILQNQKHYNSAIIVFGYPENLSIEIIKFFQSFGRILEKFDTTSTIGSSGSTNNNNNIKEILINLAANSNNNNNNNNTITNKIVPIFSGKHWIKLTFDNPNSALQALQENGNVFNGSIIGVVPYHKSIIEKLENRKIFINDNDSTIMGEGNLDIPLDKVNQIINQQSKLVSTPGGTLNKNNNNSNNNIIGETIPTSSTTTTTTTTTGGGSLYNRLDIKPISKDQIFLKDNLNSSSTTTNTNGGDSQNGGNNDGNKTINNNNKEKLGVWGNLSKYIFGFHDL</sequence>
<dbReference type="SMR" id="A0A1D8PLY0"/>
<keyword evidence="6 8" id="KW-0906">Nuclear pore complex</keyword>
<dbReference type="RefSeq" id="XP_710542.2">
    <property type="nucleotide sequence ID" value="XM_705450.2"/>
</dbReference>
<dbReference type="GO" id="GO:0006607">
    <property type="term" value="P:NLS-bearing protein import into nucleus"/>
    <property type="evidence" value="ECO:0000318"/>
    <property type="project" value="GO_Central"/>
</dbReference>
<proteinExistence type="predicted"/>
<evidence type="ECO:0000259" key="10">
    <source>
        <dbReference type="PROSITE" id="PS51472"/>
    </source>
</evidence>
<dbReference type="Gene3D" id="3.30.70.330">
    <property type="match status" value="1"/>
</dbReference>
<evidence type="ECO:0000256" key="5">
    <source>
        <dbReference type="ARBA" id="ARBA00023010"/>
    </source>
</evidence>
<feature type="domain" description="RRM Nup35-type" evidence="10">
    <location>
        <begin position="318"/>
        <end position="442"/>
    </location>
</feature>
<evidence type="ECO:0000313" key="12">
    <source>
        <dbReference type="EMBL" id="AOW29138.1"/>
    </source>
</evidence>
<accession>A0A1D8PLY0</accession>
<dbReference type="GO" id="GO:0005543">
    <property type="term" value="F:phospholipid binding"/>
    <property type="evidence" value="ECO:0000318"/>
    <property type="project" value="GO_Central"/>
</dbReference>
<evidence type="ECO:0000256" key="8">
    <source>
        <dbReference type="PROSITE-ProRule" id="PRU00804"/>
    </source>
</evidence>
<dbReference type="AlphaFoldDB" id="A0A1D8PLY0"/>
<keyword evidence="7 8" id="KW-0539">Nucleus</keyword>
<feature type="region of interest" description="Disordered" evidence="9">
    <location>
        <begin position="211"/>
        <end position="252"/>
    </location>
</feature>
<feature type="region of interest" description="Disordered" evidence="9">
    <location>
        <begin position="542"/>
        <end position="573"/>
    </location>
</feature>
<reference evidence="12 13" key="2">
    <citation type="journal article" date="2007" name="Genome Biol.">
        <title>Assembly of the Candida albicans genome into sixteen supercontigs aligned on the eight chromosomes.</title>
        <authorList>
            <person name="van het Hoog M."/>
            <person name="Rast T.J."/>
            <person name="Martchenko M."/>
            <person name="Grindle S."/>
            <person name="Dignard D."/>
            <person name="Hogues H."/>
            <person name="Cuomo C."/>
            <person name="Berriman M."/>
            <person name="Scherer S."/>
            <person name="Magee B.B."/>
            <person name="Whiteway M."/>
            <person name="Chibana H."/>
            <person name="Nantel A."/>
            <person name="Magee P.T."/>
        </authorList>
    </citation>
    <scope>GENOME REANNOTATION</scope>
    <source>
        <strain evidence="13">SC5314 / ATCC MYA-2876</strain>
    </source>
</reference>
<evidence type="ECO:0000256" key="3">
    <source>
        <dbReference type="ARBA" id="ARBA00022816"/>
    </source>
</evidence>
<dbReference type="Pfam" id="PF05172">
    <property type="entry name" value="RRM_Nup35"/>
    <property type="match status" value="1"/>
</dbReference>
<dbReference type="InParanoid" id="A0A1D8PLY0"/>
<keyword evidence="4" id="KW-0653">Protein transport</keyword>
<evidence type="ECO:0000313" key="11">
    <source>
        <dbReference type="CGD" id="CAL0000189064"/>
    </source>
</evidence>
<feature type="compositionally biased region" description="Polar residues" evidence="9">
    <location>
        <begin position="1"/>
        <end position="25"/>
    </location>
</feature>
<dbReference type="InterPro" id="IPR012677">
    <property type="entry name" value="Nucleotide-bd_a/b_plait_sf"/>
</dbReference>
<feature type="region of interest" description="Disordered" evidence="9">
    <location>
        <begin position="484"/>
        <end position="520"/>
    </location>
</feature>
<dbReference type="PANTHER" id="PTHR21527:SF6">
    <property type="entry name" value="NUCLEOPORIN NUP35"/>
    <property type="match status" value="1"/>
</dbReference>
<feature type="region of interest" description="Disordered" evidence="9">
    <location>
        <begin position="94"/>
        <end position="137"/>
    </location>
</feature>
<evidence type="ECO:0000256" key="1">
    <source>
        <dbReference type="ARBA" id="ARBA00004567"/>
    </source>
</evidence>
<dbReference type="PROSITE" id="PS51472">
    <property type="entry name" value="RRM_NUP35"/>
    <property type="match status" value="1"/>
</dbReference>
<evidence type="ECO:0000256" key="9">
    <source>
        <dbReference type="SAM" id="MobiDB-lite"/>
    </source>
</evidence>
<dbReference type="InterPro" id="IPR007846">
    <property type="entry name" value="RRM_NUP35_dom"/>
</dbReference>
<dbReference type="OMA" id="WIKLTYD"/>
<dbReference type="OrthoDB" id="1733656at2759"/>
<feature type="region of interest" description="Disordered" evidence="9">
    <location>
        <begin position="1"/>
        <end position="57"/>
    </location>
</feature>
<reference evidence="12 13" key="3">
    <citation type="journal article" date="2013" name="Genome Biol.">
        <title>Assembly of a phased diploid Candida albicans genome facilitates allele-specific measurements and provides a simple model for repeat and indel structure.</title>
        <authorList>
            <person name="Muzzey D."/>
            <person name="Schwartz K."/>
            <person name="Weissman J.S."/>
            <person name="Sherlock G."/>
        </authorList>
    </citation>
    <scope>NUCLEOTIDE SEQUENCE [LARGE SCALE GENOMIC DNA]</scope>
    <source>
        <strain evidence="13">SC5314 / ATCC MYA-2876</strain>
    </source>
</reference>
<dbReference type="GO" id="GO:0044615">
    <property type="term" value="C:nuclear pore nuclear basket"/>
    <property type="evidence" value="ECO:0000318"/>
    <property type="project" value="GO_Central"/>
</dbReference>
<dbReference type="GO" id="GO:0044613">
    <property type="term" value="C:nuclear pore central transport channel"/>
    <property type="evidence" value="ECO:0000318"/>
    <property type="project" value="GO_Central"/>
</dbReference>
<dbReference type="FunCoup" id="A0A1D8PLY0">
    <property type="interactions" value="187"/>
</dbReference>
<evidence type="ECO:0000256" key="4">
    <source>
        <dbReference type="ARBA" id="ARBA00022927"/>
    </source>
</evidence>
<keyword evidence="2 8" id="KW-0813">Transport</keyword>
<name>A0A1D8PLY0_CANAL</name>
<dbReference type="EMBL" id="CP017626">
    <property type="protein sequence ID" value="AOW29138.1"/>
    <property type="molecule type" value="Genomic_DNA"/>
</dbReference>
<dbReference type="GeneID" id="3647853"/>
<evidence type="ECO:0000256" key="7">
    <source>
        <dbReference type="ARBA" id="ARBA00023242"/>
    </source>
</evidence>
<comment type="subcellular location">
    <subcellularLocation>
        <location evidence="1">Nucleus</location>
        <location evidence="1">Nuclear pore complex</location>
    </subcellularLocation>
</comment>
<dbReference type="InterPro" id="IPR035979">
    <property type="entry name" value="RBD_domain_sf"/>
</dbReference>
<feature type="compositionally biased region" description="Low complexity" evidence="9">
    <location>
        <begin position="542"/>
        <end position="571"/>
    </location>
</feature>